<evidence type="ECO:0000313" key="3">
    <source>
        <dbReference type="Proteomes" id="UP000028524"/>
    </source>
</evidence>
<dbReference type="PANTHER" id="PTHR38887">
    <property type="entry name" value="CHROMOSOME 21, WHOLE GENOME SHOTGUN SEQUENCE"/>
    <property type="match status" value="1"/>
</dbReference>
<organism evidence="2 3">
    <name type="scientific">Stachybotrys chlorohalonatus (strain IBT 40285)</name>
    <dbReference type="NCBI Taxonomy" id="1283841"/>
    <lineage>
        <taxon>Eukaryota</taxon>
        <taxon>Fungi</taxon>
        <taxon>Dikarya</taxon>
        <taxon>Ascomycota</taxon>
        <taxon>Pezizomycotina</taxon>
        <taxon>Sordariomycetes</taxon>
        <taxon>Hypocreomycetidae</taxon>
        <taxon>Hypocreales</taxon>
        <taxon>Stachybotryaceae</taxon>
        <taxon>Stachybotrys</taxon>
    </lineage>
</organism>
<evidence type="ECO:0000256" key="1">
    <source>
        <dbReference type="SAM" id="MobiDB-lite"/>
    </source>
</evidence>
<accession>A0A084QFI2</accession>
<protein>
    <submittedName>
        <fullName evidence="2">Uncharacterized protein</fullName>
    </submittedName>
</protein>
<feature type="compositionally biased region" description="Basic and acidic residues" evidence="1">
    <location>
        <begin position="347"/>
        <end position="359"/>
    </location>
</feature>
<dbReference type="InterPro" id="IPR053221">
    <property type="entry name" value="Burnettramic_acid_biosynth"/>
</dbReference>
<evidence type="ECO:0000313" key="2">
    <source>
        <dbReference type="EMBL" id="KFA62717.1"/>
    </source>
</evidence>
<dbReference type="PANTHER" id="PTHR38887:SF1">
    <property type="entry name" value="RAS MODIFICATION PROTEIN ERF4"/>
    <property type="match status" value="1"/>
</dbReference>
<dbReference type="OrthoDB" id="3068835at2759"/>
<name>A0A084QFI2_STAC4</name>
<sequence length="359" mass="40010">MEVKEITQNPLGSSRVPSDLANLRTASSRSDNDTLVAAEARILSTAAAFTRLNLSQDIPDDIPPLEKPVLIPRLAQGITAPLVRAWPPELARRGVTQHDFMLFLDNLNIISSPTAATTILTLAAFGIGFIPWDGAEGLATLTELAAVGVGYRVVVARYTRFLRAANESYFHPRRLHARLVQTGRMRKALGIPADDPLVAPLEESTLDMTAHERCMEGLKPYCCQLSYDLPDPEPQTQLLAKLAAWTCEQDRKKVDRCAKSSRKKAWKKHQAGKKLKREGYEERARAKKLQWLVIQDLEDWHKEEQEHIQLAAQKKAKKYSLFTCLRAKAVEKPPPLEDQPPSSGTAKSEHEPVKSADSL</sequence>
<dbReference type="InParanoid" id="A0A084QFI2"/>
<reference evidence="2 3" key="1">
    <citation type="journal article" date="2014" name="BMC Genomics">
        <title>Comparative genome sequencing reveals chemotype-specific gene clusters in the toxigenic black mold Stachybotrys.</title>
        <authorList>
            <person name="Semeiks J."/>
            <person name="Borek D."/>
            <person name="Otwinowski Z."/>
            <person name="Grishin N.V."/>
        </authorList>
    </citation>
    <scope>NUCLEOTIDE SEQUENCE [LARGE SCALE GENOMIC DNA]</scope>
    <source>
        <strain evidence="2 3">IBT 40285</strain>
    </source>
</reference>
<dbReference type="OMA" id="KDRAKAH"/>
<dbReference type="STRING" id="1283841.A0A084QFI2"/>
<keyword evidence="3" id="KW-1185">Reference proteome</keyword>
<gene>
    <name evidence="2" type="ORF">S40285_05558</name>
</gene>
<dbReference type="HOGENOM" id="CLU_772014_0_0_1"/>
<dbReference type="Proteomes" id="UP000028524">
    <property type="component" value="Unassembled WGS sequence"/>
</dbReference>
<dbReference type="EMBL" id="KL660781">
    <property type="protein sequence ID" value="KFA62717.1"/>
    <property type="molecule type" value="Genomic_DNA"/>
</dbReference>
<feature type="region of interest" description="Disordered" evidence="1">
    <location>
        <begin position="330"/>
        <end position="359"/>
    </location>
</feature>
<dbReference type="AlphaFoldDB" id="A0A084QFI2"/>
<proteinExistence type="predicted"/>